<name>A0A7Y9FFF8_9CELL</name>
<dbReference type="AlphaFoldDB" id="A0A7Y9FFF8"/>
<comment type="caution">
    <text evidence="2">The sequence shown here is derived from an EMBL/GenBank/DDBJ whole genome shotgun (WGS) entry which is preliminary data.</text>
</comment>
<dbReference type="PANTHER" id="PTHR39175:SF1">
    <property type="entry name" value="FAMILY PROTEIN, PUTATIVE (AFU_ORTHOLOGUE AFUA_3G15060)-RELATED"/>
    <property type="match status" value="1"/>
</dbReference>
<organism evidence="2 3">
    <name type="scientific">Cellulomonas oligotrophica</name>
    <dbReference type="NCBI Taxonomy" id="931536"/>
    <lineage>
        <taxon>Bacteria</taxon>
        <taxon>Bacillati</taxon>
        <taxon>Actinomycetota</taxon>
        <taxon>Actinomycetes</taxon>
        <taxon>Micrococcales</taxon>
        <taxon>Cellulomonadaceae</taxon>
        <taxon>Cellulomonas</taxon>
    </lineage>
</organism>
<sequence length="119" mass="13104">MIHHVQLMSPPGSEDLSRAFYRDVLGLDEIPKPAALAVRGGCWFRGAGIELHLSIEEDFHPARRAHPGLLVTDLSGHARRLGAAGHAVEWDDGLPGMRRLHCHDPHGNRIELLEPSISD</sequence>
<dbReference type="SUPFAM" id="SSF54593">
    <property type="entry name" value="Glyoxalase/Bleomycin resistance protein/Dihydroxybiphenyl dioxygenase"/>
    <property type="match status" value="1"/>
</dbReference>
<dbReference type="InterPro" id="IPR041581">
    <property type="entry name" value="Glyoxalase_6"/>
</dbReference>
<accession>A0A7Y9FFF8</accession>
<keyword evidence="2" id="KW-0223">Dioxygenase</keyword>
<proteinExistence type="predicted"/>
<keyword evidence="2" id="KW-0456">Lyase</keyword>
<evidence type="ECO:0000313" key="3">
    <source>
        <dbReference type="Proteomes" id="UP000577956"/>
    </source>
</evidence>
<protein>
    <submittedName>
        <fullName evidence="2">Catechol 2,3-dioxygenase-like lactoylglutathione lyase family enzyme</fullName>
    </submittedName>
</protein>
<dbReference type="InterPro" id="IPR037523">
    <property type="entry name" value="VOC_core"/>
</dbReference>
<reference evidence="2 3" key="1">
    <citation type="submission" date="2020-07" db="EMBL/GenBank/DDBJ databases">
        <title>Sequencing the genomes of 1000 actinobacteria strains.</title>
        <authorList>
            <person name="Klenk H.-P."/>
        </authorList>
    </citation>
    <scope>NUCLEOTIDE SEQUENCE [LARGE SCALE GENOMIC DNA]</scope>
    <source>
        <strain evidence="2 3">DSM 24482</strain>
    </source>
</reference>
<keyword evidence="2" id="KW-0560">Oxidoreductase</keyword>
<dbReference type="PANTHER" id="PTHR39175">
    <property type="entry name" value="FAMILY PROTEIN, PUTATIVE (AFU_ORTHOLOGUE AFUA_3G15060)-RELATED"/>
    <property type="match status" value="1"/>
</dbReference>
<dbReference type="EMBL" id="JACCBK010000001">
    <property type="protein sequence ID" value="NYD86220.1"/>
    <property type="molecule type" value="Genomic_DNA"/>
</dbReference>
<dbReference type="GO" id="GO:0051213">
    <property type="term" value="F:dioxygenase activity"/>
    <property type="evidence" value="ECO:0007669"/>
    <property type="project" value="UniProtKB-KW"/>
</dbReference>
<dbReference type="Pfam" id="PF18029">
    <property type="entry name" value="Glyoxalase_6"/>
    <property type="match status" value="1"/>
</dbReference>
<evidence type="ECO:0000259" key="1">
    <source>
        <dbReference type="PROSITE" id="PS51819"/>
    </source>
</evidence>
<gene>
    <name evidence="2" type="ORF">BKA21_001769</name>
</gene>
<feature type="domain" description="VOC" evidence="1">
    <location>
        <begin position="1"/>
        <end position="115"/>
    </location>
</feature>
<dbReference type="PROSITE" id="PS51819">
    <property type="entry name" value="VOC"/>
    <property type="match status" value="1"/>
</dbReference>
<dbReference type="GO" id="GO:0016829">
    <property type="term" value="F:lyase activity"/>
    <property type="evidence" value="ECO:0007669"/>
    <property type="project" value="UniProtKB-KW"/>
</dbReference>
<dbReference type="Proteomes" id="UP000577956">
    <property type="component" value="Unassembled WGS sequence"/>
</dbReference>
<dbReference type="RefSeq" id="WP_140457884.1">
    <property type="nucleotide sequence ID" value="NZ_BAABFI010000001.1"/>
</dbReference>
<dbReference type="InterPro" id="IPR029068">
    <property type="entry name" value="Glyas_Bleomycin-R_OHBP_Dase"/>
</dbReference>
<dbReference type="Gene3D" id="3.10.180.10">
    <property type="entry name" value="2,3-Dihydroxybiphenyl 1,2-Dioxygenase, domain 1"/>
    <property type="match status" value="1"/>
</dbReference>
<evidence type="ECO:0000313" key="2">
    <source>
        <dbReference type="EMBL" id="NYD86220.1"/>
    </source>
</evidence>